<name>A0ABP4FF93_9ACTN</name>
<sequence length="356" mass="36368">MSTLSTTFRAGPVSWLVPVRAGLVASGGLLVLAALVALDLALGDFDISLPDVVRTLLGGGDAGQRFVVLELRLPQTLVAVLVGAALGLSGALFQTFARNPLASPDILGVTRGAALGAVGVIVLSGAGGYGGGLVAGTLQQVGVPLASFAGGLLAATLLYLLSWRRGIDGQRLVLVGIGLSAALTAATSWLLVKARIEDAASAQVWLNGSLNARGWEQATPLLWTMAALVPLALLLARSLNALQLGDDPARGLGVRLQLTQLLTLVAAVGLVSVSVSAVGPLEFVAFVVPQIALRLTRGSRPPMLASMVLGACLVVAADLTTRVLLPFALPAGLVTAAIGAPYLIWLLLRTNRRVTA</sequence>
<dbReference type="InterPro" id="IPR037294">
    <property type="entry name" value="ABC_BtuC-like"/>
</dbReference>
<feature type="transmembrane region" description="Helical" evidence="8">
    <location>
        <begin position="221"/>
        <end position="240"/>
    </location>
</feature>
<evidence type="ECO:0000256" key="6">
    <source>
        <dbReference type="ARBA" id="ARBA00022989"/>
    </source>
</evidence>
<dbReference type="InterPro" id="IPR000522">
    <property type="entry name" value="ABC_transptr_permease_BtuC"/>
</dbReference>
<proteinExistence type="inferred from homology"/>
<gene>
    <name evidence="9" type="ORF">GCM10009606_45600</name>
</gene>
<comment type="subcellular location">
    <subcellularLocation>
        <location evidence="1">Cell membrane</location>
        <topology evidence="1">Multi-pass membrane protein</topology>
    </subcellularLocation>
</comment>
<feature type="transmembrane region" description="Helical" evidence="8">
    <location>
        <begin position="109"/>
        <end position="129"/>
    </location>
</feature>
<dbReference type="Proteomes" id="UP001499979">
    <property type="component" value="Unassembled WGS sequence"/>
</dbReference>
<feature type="transmembrane region" description="Helical" evidence="8">
    <location>
        <begin position="21"/>
        <end position="42"/>
    </location>
</feature>
<dbReference type="PANTHER" id="PTHR30472">
    <property type="entry name" value="FERRIC ENTEROBACTIN TRANSPORT SYSTEM PERMEASE PROTEIN"/>
    <property type="match status" value="1"/>
</dbReference>
<keyword evidence="4" id="KW-1003">Cell membrane</keyword>
<feature type="transmembrane region" description="Helical" evidence="8">
    <location>
        <begin position="141"/>
        <end position="160"/>
    </location>
</feature>
<dbReference type="Pfam" id="PF01032">
    <property type="entry name" value="FecCD"/>
    <property type="match status" value="1"/>
</dbReference>
<dbReference type="PANTHER" id="PTHR30472:SF24">
    <property type="entry name" value="FERRIC ENTEROBACTIN TRANSPORT SYSTEM PERMEASE PROTEIN FEPG"/>
    <property type="match status" value="1"/>
</dbReference>
<evidence type="ECO:0000313" key="9">
    <source>
        <dbReference type="EMBL" id="GAA1162627.1"/>
    </source>
</evidence>
<evidence type="ECO:0000256" key="2">
    <source>
        <dbReference type="ARBA" id="ARBA00007935"/>
    </source>
</evidence>
<dbReference type="Gene3D" id="1.10.3470.10">
    <property type="entry name" value="ABC transporter involved in vitamin B12 uptake, BtuC"/>
    <property type="match status" value="1"/>
</dbReference>
<keyword evidence="5 8" id="KW-0812">Transmembrane</keyword>
<keyword evidence="6 8" id="KW-1133">Transmembrane helix</keyword>
<evidence type="ECO:0000313" key="10">
    <source>
        <dbReference type="Proteomes" id="UP001499979"/>
    </source>
</evidence>
<evidence type="ECO:0000256" key="3">
    <source>
        <dbReference type="ARBA" id="ARBA00022448"/>
    </source>
</evidence>
<keyword evidence="10" id="KW-1185">Reference proteome</keyword>
<dbReference type="EMBL" id="BAAAJE010000030">
    <property type="protein sequence ID" value="GAA1162627.1"/>
    <property type="molecule type" value="Genomic_DNA"/>
</dbReference>
<feature type="transmembrane region" description="Helical" evidence="8">
    <location>
        <begin position="77"/>
        <end position="97"/>
    </location>
</feature>
<evidence type="ECO:0000256" key="8">
    <source>
        <dbReference type="SAM" id="Phobius"/>
    </source>
</evidence>
<dbReference type="SUPFAM" id="SSF81345">
    <property type="entry name" value="ABC transporter involved in vitamin B12 uptake, BtuC"/>
    <property type="match status" value="1"/>
</dbReference>
<comment type="similarity">
    <text evidence="2">Belongs to the binding-protein-dependent transport system permease family. FecCD subfamily.</text>
</comment>
<reference evidence="10" key="1">
    <citation type="journal article" date="2019" name="Int. J. Syst. Evol. Microbiol.">
        <title>The Global Catalogue of Microorganisms (GCM) 10K type strain sequencing project: providing services to taxonomists for standard genome sequencing and annotation.</title>
        <authorList>
            <consortium name="The Broad Institute Genomics Platform"/>
            <consortium name="The Broad Institute Genome Sequencing Center for Infectious Disease"/>
            <person name="Wu L."/>
            <person name="Ma J."/>
        </authorList>
    </citation>
    <scope>NUCLEOTIDE SEQUENCE [LARGE SCALE GENOMIC DNA]</scope>
    <source>
        <strain evidence="10">JCM 11813</strain>
    </source>
</reference>
<dbReference type="RefSeq" id="WP_343910566.1">
    <property type="nucleotide sequence ID" value="NZ_BAAAJE010000030.1"/>
</dbReference>
<keyword evidence="7 8" id="KW-0472">Membrane</keyword>
<feature type="transmembrane region" description="Helical" evidence="8">
    <location>
        <begin position="327"/>
        <end position="348"/>
    </location>
</feature>
<evidence type="ECO:0000256" key="7">
    <source>
        <dbReference type="ARBA" id="ARBA00023136"/>
    </source>
</evidence>
<evidence type="ECO:0000256" key="5">
    <source>
        <dbReference type="ARBA" id="ARBA00022692"/>
    </source>
</evidence>
<accession>A0ABP4FF93</accession>
<dbReference type="CDD" id="cd06550">
    <property type="entry name" value="TM_ABC_iron-siderophores_like"/>
    <property type="match status" value="1"/>
</dbReference>
<evidence type="ECO:0000256" key="1">
    <source>
        <dbReference type="ARBA" id="ARBA00004651"/>
    </source>
</evidence>
<keyword evidence="3" id="KW-0813">Transport</keyword>
<protein>
    <submittedName>
        <fullName evidence="9">Iron chelate uptake ABC transporter family permease subunit</fullName>
    </submittedName>
</protein>
<comment type="caution">
    <text evidence="9">The sequence shown here is derived from an EMBL/GenBank/DDBJ whole genome shotgun (WGS) entry which is preliminary data.</text>
</comment>
<feature type="transmembrane region" description="Helical" evidence="8">
    <location>
        <begin position="172"/>
        <end position="192"/>
    </location>
</feature>
<evidence type="ECO:0000256" key="4">
    <source>
        <dbReference type="ARBA" id="ARBA00022475"/>
    </source>
</evidence>
<organism evidence="9 10">
    <name type="scientific">Nocardioides aquiterrae</name>
    <dbReference type="NCBI Taxonomy" id="203799"/>
    <lineage>
        <taxon>Bacteria</taxon>
        <taxon>Bacillati</taxon>
        <taxon>Actinomycetota</taxon>
        <taxon>Actinomycetes</taxon>
        <taxon>Propionibacteriales</taxon>
        <taxon>Nocardioidaceae</taxon>
        <taxon>Nocardioides</taxon>
    </lineage>
</organism>